<comment type="caution">
    <text evidence="2">The sequence shown here is derived from an EMBL/GenBank/DDBJ whole genome shotgun (WGS) entry which is preliminary data.</text>
</comment>
<protein>
    <submittedName>
        <fullName evidence="2">Uncharacterized protein</fullName>
    </submittedName>
</protein>
<gene>
    <name evidence="2" type="ORF">J5474_16630</name>
</gene>
<accession>A0A940MQP6</accession>
<proteinExistence type="predicted"/>
<dbReference type="RefSeq" id="WP_209362144.1">
    <property type="nucleotide sequence ID" value="NZ_JAGISH010000010.1"/>
</dbReference>
<feature type="transmembrane region" description="Helical" evidence="1">
    <location>
        <begin position="6"/>
        <end position="26"/>
    </location>
</feature>
<dbReference type="Proteomes" id="UP000675940">
    <property type="component" value="Unassembled WGS sequence"/>
</dbReference>
<sequence length="164" mass="17922">MFWELLATIFAGVAGAGVMLLVTRWLPLPRWLVPVGAGAAMLAAAISSEYGWYGRTVASLPDGVTVAEAYPAKAFWRPWTYLHPMTDRFVAIDTRRMQPNDGAPALYLTDMYMFVRWQPTVAAQILVDCASGRRAAPARGEGTEPVWYAAGHDDAIVQTVCEAS</sequence>
<dbReference type="AlphaFoldDB" id="A0A940MQP6"/>
<feature type="transmembrane region" description="Helical" evidence="1">
    <location>
        <begin position="31"/>
        <end position="53"/>
    </location>
</feature>
<keyword evidence="3" id="KW-1185">Reference proteome</keyword>
<keyword evidence="1" id="KW-1133">Transmembrane helix</keyword>
<evidence type="ECO:0000313" key="2">
    <source>
        <dbReference type="EMBL" id="MBP0484108.1"/>
    </source>
</evidence>
<keyword evidence="1" id="KW-0472">Membrane</keyword>
<name>A0A940MQP6_9RHOB</name>
<dbReference type="EMBL" id="JAGISH010000010">
    <property type="protein sequence ID" value="MBP0484108.1"/>
    <property type="molecule type" value="Genomic_DNA"/>
</dbReference>
<reference evidence="2" key="1">
    <citation type="submission" date="2021-03" db="EMBL/GenBank/DDBJ databases">
        <title>Sagittula salina sp. nov. strain M10.9X isolated from the marine waste.</title>
        <authorList>
            <person name="Satari L."/>
            <person name="Molina-Menor E."/>
            <person name="Vidal-Verdu A."/>
            <person name="Pascual J."/>
            <person name="Pereto J."/>
            <person name="Porcar M."/>
        </authorList>
    </citation>
    <scope>NUCLEOTIDE SEQUENCE</scope>
    <source>
        <strain evidence="2">M10.9X</strain>
    </source>
</reference>
<evidence type="ECO:0000313" key="3">
    <source>
        <dbReference type="Proteomes" id="UP000675940"/>
    </source>
</evidence>
<evidence type="ECO:0000256" key="1">
    <source>
        <dbReference type="SAM" id="Phobius"/>
    </source>
</evidence>
<organism evidence="2 3">
    <name type="scientific">Sagittula salina</name>
    <dbReference type="NCBI Taxonomy" id="2820268"/>
    <lineage>
        <taxon>Bacteria</taxon>
        <taxon>Pseudomonadati</taxon>
        <taxon>Pseudomonadota</taxon>
        <taxon>Alphaproteobacteria</taxon>
        <taxon>Rhodobacterales</taxon>
        <taxon>Roseobacteraceae</taxon>
        <taxon>Sagittula</taxon>
    </lineage>
</organism>
<keyword evidence="1" id="KW-0812">Transmembrane</keyword>